<dbReference type="RefSeq" id="WP_259611291.1">
    <property type="nucleotide sequence ID" value="NZ_CP091139.2"/>
</dbReference>
<keyword evidence="7" id="KW-1185">Reference proteome</keyword>
<dbReference type="EMBL" id="CP091139">
    <property type="protein sequence ID" value="UUT34765.1"/>
    <property type="molecule type" value="Genomic_DNA"/>
</dbReference>
<dbReference type="InterPro" id="IPR005119">
    <property type="entry name" value="LysR_subst-bd"/>
</dbReference>
<dbReference type="PANTHER" id="PTHR30346:SF0">
    <property type="entry name" value="HCA OPERON TRANSCRIPTIONAL ACTIVATOR HCAR"/>
    <property type="match status" value="1"/>
</dbReference>
<evidence type="ECO:0000256" key="4">
    <source>
        <dbReference type="ARBA" id="ARBA00023163"/>
    </source>
</evidence>
<proteinExistence type="inferred from homology"/>
<gene>
    <name evidence="6" type="ORF">L2X98_30395</name>
</gene>
<feature type="domain" description="LysR substrate-binding" evidence="5">
    <location>
        <begin position="35"/>
        <end position="222"/>
    </location>
</feature>
<dbReference type="Gene3D" id="3.40.190.10">
    <property type="entry name" value="Periplasmic binding protein-like II"/>
    <property type="match status" value="2"/>
</dbReference>
<reference evidence="6" key="1">
    <citation type="submission" date="2022-01" db="EMBL/GenBank/DDBJ databases">
        <title>Microbacterium eymi and Microbacterium rhizovicinus sp. nov., isolated from the rhizospheric soil of Elymus tsukushiensis, a plant native to the Dokdo Islands, Republic of Korea.</title>
        <authorList>
            <person name="Hwang Y.J."/>
        </authorList>
    </citation>
    <scope>NUCLEOTIDE SEQUENCE</scope>
    <source>
        <strain evidence="6">KUDC0405</strain>
    </source>
</reference>
<evidence type="ECO:0000259" key="5">
    <source>
        <dbReference type="Pfam" id="PF03466"/>
    </source>
</evidence>
<evidence type="ECO:0000256" key="2">
    <source>
        <dbReference type="ARBA" id="ARBA00023015"/>
    </source>
</evidence>
<comment type="similarity">
    <text evidence="1">Belongs to the LysR transcriptional regulatory family.</text>
</comment>
<organism evidence="6 7">
    <name type="scientific">Microbacterium elymi</name>
    <dbReference type="NCBI Taxonomy" id="2909587"/>
    <lineage>
        <taxon>Bacteria</taxon>
        <taxon>Bacillati</taxon>
        <taxon>Actinomycetota</taxon>
        <taxon>Actinomycetes</taxon>
        <taxon>Micrococcales</taxon>
        <taxon>Microbacteriaceae</taxon>
        <taxon>Microbacterium</taxon>
    </lineage>
</organism>
<evidence type="ECO:0000256" key="3">
    <source>
        <dbReference type="ARBA" id="ARBA00023125"/>
    </source>
</evidence>
<evidence type="ECO:0000256" key="1">
    <source>
        <dbReference type="ARBA" id="ARBA00009437"/>
    </source>
</evidence>
<keyword evidence="3" id="KW-0238">DNA-binding</keyword>
<evidence type="ECO:0000313" key="6">
    <source>
        <dbReference type="EMBL" id="UUT34765.1"/>
    </source>
</evidence>
<keyword evidence="4" id="KW-0804">Transcription</keyword>
<dbReference type="SUPFAM" id="SSF53850">
    <property type="entry name" value="Periplasmic binding protein-like II"/>
    <property type="match status" value="1"/>
</dbReference>
<keyword evidence="2" id="KW-0805">Transcription regulation</keyword>
<protein>
    <submittedName>
        <fullName evidence="6">LysR family transcriptional regulator substrate-binding protein</fullName>
    </submittedName>
</protein>
<dbReference type="PANTHER" id="PTHR30346">
    <property type="entry name" value="TRANSCRIPTIONAL DUAL REGULATOR HCAR-RELATED"/>
    <property type="match status" value="1"/>
</dbReference>
<evidence type="ECO:0000313" key="7">
    <source>
        <dbReference type="Proteomes" id="UP001054811"/>
    </source>
</evidence>
<dbReference type="Proteomes" id="UP001054811">
    <property type="component" value="Chromosome"/>
</dbReference>
<dbReference type="CDD" id="cd05466">
    <property type="entry name" value="PBP2_LTTR_substrate"/>
    <property type="match status" value="1"/>
</dbReference>
<accession>A0ABY5NHX3</accession>
<sequence>MTSPRRWGASAPVRRVGSRWRSCRPSCGIGCRVSLRAFADVAPDVEVRLTDPPPWTAIDQLARRAVDVAMIMVAEPDRFAARHRGQFDIVDGGEVPLVAALPPSESDAPDPLPLAAFDGRRIVLPQRTAAVPSLPEAVDEAFRAHGIAPAAIRTAETIQTSIPFIESGAAWGVLPDPDAASLRRFDLVVRRLDPEPTPLRALVLTRPGGAQHPVIARFIASLDVRAR</sequence>
<name>A0ABY5NHX3_9MICO</name>
<dbReference type="Pfam" id="PF03466">
    <property type="entry name" value="LysR_substrate"/>
    <property type="match status" value="1"/>
</dbReference>